<proteinExistence type="inferred from homology"/>
<accession>A0A2I0KAN5</accession>
<reference evidence="3 4" key="1">
    <citation type="submission" date="2017-11" db="EMBL/GenBank/DDBJ databases">
        <title>De-novo sequencing of pomegranate (Punica granatum L.) genome.</title>
        <authorList>
            <person name="Akparov Z."/>
            <person name="Amiraslanov A."/>
            <person name="Hajiyeva S."/>
            <person name="Abbasov M."/>
            <person name="Kaur K."/>
            <person name="Hamwieh A."/>
            <person name="Solovyev V."/>
            <person name="Salamov A."/>
            <person name="Braich B."/>
            <person name="Kosarev P."/>
            <person name="Mahmoud A."/>
            <person name="Hajiyev E."/>
            <person name="Babayeva S."/>
            <person name="Izzatullayeva V."/>
            <person name="Mammadov A."/>
            <person name="Mammadov A."/>
            <person name="Sharifova S."/>
            <person name="Ojaghi J."/>
            <person name="Eynullazada K."/>
            <person name="Bayramov B."/>
            <person name="Abdulazimova A."/>
            <person name="Shahmuradov I."/>
        </authorList>
    </citation>
    <scope>NUCLEOTIDE SEQUENCE [LARGE SCALE GENOMIC DNA]</scope>
    <source>
        <strain evidence="4">cv. AG2017</strain>
        <tissue evidence="3">Leaf</tissue>
    </source>
</reference>
<evidence type="ECO:0000313" key="4">
    <source>
        <dbReference type="Proteomes" id="UP000233551"/>
    </source>
</evidence>
<feature type="non-terminal residue" evidence="3">
    <location>
        <position position="1"/>
    </location>
</feature>
<dbReference type="AlphaFoldDB" id="A0A2I0KAN5"/>
<organism evidence="3 4">
    <name type="scientific">Punica granatum</name>
    <name type="common">Pomegranate</name>
    <dbReference type="NCBI Taxonomy" id="22663"/>
    <lineage>
        <taxon>Eukaryota</taxon>
        <taxon>Viridiplantae</taxon>
        <taxon>Streptophyta</taxon>
        <taxon>Embryophyta</taxon>
        <taxon>Tracheophyta</taxon>
        <taxon>Spermatophyta</taxon>
        <taxon>Magnoliopsida</taxon>
        <taxon>eudicotyledons</taxon>
        <taxon>Gunneridae</taxon>
        <taxon>Pentapetalae</taxon>
        <taxon>rosids</taxon>
        <taxon>malvids</taxon>
        <taxon>Myrtales</taxon>
        <taxon>Lythraceae</taxon>
        <taxon>Punica</taxon>
    </lineage>
</organism>
<evidence type="ECO:0000256" key="1">
    <source>
        <dbReference type="ARBA" id="ARBA00010609"/>
    </source>
</evidence>
<dbReference type="Pfam" id="PF07731">
    <property type="entry name" value="Cu-oxidase_2"/>
    <property type="match status" value="1"/>
</dbReference>
<dbReference type="GO" id="GO:0005507">
    <property type="term" value="F:copper ion binding"/>
    <property type="evidence" value="ECO:0007669"/>
    <property type="project" value="InterPro"/>
</dbReference>
<comment type="similarity">
    <text evidence="1">Belongs to the multicopper oxidase family.</text>
</comment>
<feature type="domain" description="Plastocyanin-like" evidence="2">
    <location>
        <begin position="2"/>
        <end position="69"/>
    </location>
</feature>
<dbReference type="InterPro" id="IPR008972">
    <property type="entry name" value="Cupredoxin"/>
</dbReference>
<dbReference type="GO" id="GO:0016491">
    <property type="term" value="F:oxidoreductase activity"/>
    <property type="evidence" value="ECO:0007669"/>
    <property type="project" value="InterPro"/>
</dbReference>
<evidence type="ECO:0000313" key="3">
    <source>
        <dbReference type="EMBL" id="PKI65592.1"/>
    </source>
</evidence>
<protein>
    <recommendedName>
        <fullName evidence="2">Plastocyanin-like domain-containing protein</fullName>
    </recommendedName>
</protein>
<dbReference type="STRING" id="22663.A0A2I0KAN5"/>
<keyword evidence="4" id="KW-1185">Reference proteome</keyword>
<dbReference type="Proteomes" id="UP000233551">
    <property type="component" value="Unassembled WGS sequence"/>
</dbReference>
<dbReference type="Gene3D" id="2.60.40.420">
    <property type="entry name" value="Cupredoxins - blue copper proteins"/>
    <property type="match status" value="1"/>
</dbReference>
<name>A0A2I0KAN5_PUNGR</name>
<gene>
    <name evidence="3" type="ORF">CRG98_013985</name>
</gene>
<dbReference type="InterPro" id="IPR011706">
    <property type="entry name" value="Cu-oxidase_C"/>
</dbReference>
<dbReference type="SUPFAM" id="SSF49503">
    <property type="entry name" value="Cupredoxins"/>
    <property type="match status" value="1"/>
</dbReference>
<sequence length="99" mass="11405">VEPGRWTPEKRATYNLLDAVSRHTIQVFPKSWAAILLTFDNAGMWNLRSELPERRYLGQELYISVISPERSLRDEYNMPDNTQLCGAVLNLPKPAPYTI</sequence>
<comment type="caution">
    <text evidence="3">The sequence shown here is derived from an EMBL/GenBank/DDBJ whole genome shotgun (WGS) entry which is preliminary data.</text>
</comment>
<dbReference type="EMBL" id="PGOL01000741">
    <property type="protein sequence ID" value="PKI65592.1"/>
    <property type="molecule type" value="Genomic_DNA"/>
</dbReference>
<evidence type="ECO:0000259" key="2">
    <source>
        <dbReference type="Pfam" id="PF07731"/>
    </source>
</evidence>